<dbReference type="CDD" id="cd07344">
    <property type="entry name" value="M48_yhfN_like"/>
    <property type="match status" value="1"/>
</dbReference>
<keyword evidence="3" id="KW-1185">Reference proteome</keyword>
<dbReference type="Gene3D" id="3.30.2010.10">
    <property type="entry name" value="Metalloproteases ('zincins'), catalytic domain"/>
    <property type="match status" value="1"/>
</dbReference>
<accession>A0A2T5VH95</accession>
<dbReference type="InterPro" id="IPR053136">
    <property type="entry name" value="UTP_pyrophosphatase-like"/>
</dbReference>
<protein>
    <recommendedName>
        <fullName evidence="1">YgjP-like metallopeptidase domain-containing protein</fullName>
    </recommendedName>
</protein>
<evidence type="ECO:0000313" key="2">
    <source>
        <dbReference type="EMBL" id="PTW63106.1"/>
    </source>
</evidence>
<dbReference type="AlphaFoldDB" id="A0A2T5VH95"/>
<dbReference type="PANTHER" id="PTHR30399">
    <property type="entry name" value="UNCHARACTERIZED PROTEIN YGJP"/>
    <property type="match status" value="1"/>
</dbReference>
<dbReference type="Pfam" id="PF01863">
    <property type="entry name" value="YgjP-like"/>
    <property type="match status" value="1"/>
</dbReference>
<feature type="domain" description="YgjP-like metallopeptidase" evidence="1">
    <location>
        <begin position="23"/>
        <end position="227"/>
    </location>
</feature>
<sequence length="236" mass="26637">MLEIEGRAVRVDVRRNARARRYTLRLPASGGDPVLTIPERGTFRTARTFAEDHRGWLAERMRKMPAIQPFCAGATVPLRGIPHLIEHRPATRGTVTQLAAVDGPCLVVSGQEPHIARRLTDFLKKEARADLTQAVERHAAALNRDFPRARRPTGISIRDTRSRWGSCTAKGKLNFSWRLVLAPAFVLDYVAAHEVAHLVEMNHSARFWAVTEGLFAETEKAREWLRRYGSELHSYG</sequence>
<name>A0A2T5VH95_9HYPH</name>
<evidence type="ECO:0000313" key="3">
    <source>
        <dbReference type="Proteomes" id="UP000244081"/>
    </source>
</evidence>
<reference evidence="2 3" key="1">
    <citation type="submission" date="2018-04" db="EMBL/GenBank/DDBJ databases">
        <title>Genomic Encyclopedia of Archaeal and Bacterial Type Strains, Phase II (KMG-II): from individual species to whole genera.</title>
        <authorList>
            <person name="Goeker M."/>
        </authorList>
    </citation>
    <scope>NUCLEOTIDE SEQUENCE [LARGE SCALE GENOMIC DNA]</scope>
    <source>
        <strain evidence="2 3">DSM 23382</strain>
    </source>
</reference>
<comment type="caution">
    <text evidence="2">The sequence shown here is derived from an EMBL/GenBank/DDBJ whole genome shotgun (WGS) entry which is preliminary data.</text>
</comment>
<gene>
    <name evidence="2" type="ORF">C8N35_1011156</name>
</gene>
<dbReference type="InterPro" id="IPR002725">
    <property type="entry name" value="YgjP-like_metallopeptidase"/>
</dbReference>
<evidence type="ECO:0000259" key="1">
    <source>
        <dbReference type="Pfam" id="PF01863"/>
    </source>
</evidence>
<dbReference type="EMBL" id="QAYG01000001">
    <property type="protein sequence ID" value="PTW63106.1"/>
    <property type="molecule type" value="Genomic_DNA"/>
</dbReference>
<proteinExistence type="predicted"/>
<organism evidence="2 3">
    <name type="scientific">Breoghania corrubedonensis</name>
    <dbReference type="NCBI Taxonomy" id="665038"/>
    <lineage>
        <taxon>Bacteria</taxon>
        <taxon>Pseudomonadati</taxon>
        <taxon>Pseudomonadota</taxon>
        <taxon>Alphaproteobacteria</taxon>
        <taxon>Hyphomicrobiales</taxon>
        <taxon>Stappiaceae</taxon>
        <taxon>Breoghania</taxon>
    </lineage>
</organism>
<dbReference type="Proteomes" id="UP000244081">
    <property type="component" value="Unassembled WGS sequence"/>
</dbReference>
<dbReference type="RefSeq" id="WP_245926666.1">
    <property type="nucleotide sequence ID" value="NZ_QAYG01000001.1"/>
</dbReference>
<dbReference type="PANTHER" id="PTHR30399:SF1">
    <property type="entry name" value="UTP PYROPHOSPHATASE"/>
    <property type="match status" value="1"/>
</dbReference>